<gene>
    <name evidence="5" type="ORF">CTI12_AA034710</name>
</gene>
<dbReference type="GO" id="GO:0003700">
    <property type="term" value="F:DNA-binding transcription factor activity"/>
    <property type="evidence" value="ECO:0007669"/>
    <property type="project" value="InterPro"/>
</dbReference>
<evidence type="ECO:0000313" key="6">
    <source>
        <dbReference type="Proteomes" id="UP000245207"/>
    </source>
</evidence>
<feature type="compositionally biased region" description="Low complexity" evidence="4">
    <location>
        <begin position="1"/>
        <end position="12"/>
    </location>
</feature>
<keyword evidence="3" id="KW-0804">Transcription</keyword>
<dbReference type="OrthoDB" id="1917522at2759"/>
<name>A0A2U1PU60_ARTAN</name>
<protein>
    <submittedName>
        <fullName evidence="5">Uncharacterized protein</fullName>
    </submittedName>
</protein>
<evidence type="ECO:0000313" key="5">
    <source>
        <dbReference type="EMBL" id="PWA89294.1"/>
    </source>
</evidence>
<proteinExistence type="predicted"/>
<keyword evidence="1" id="KW-0678">Repressor</keyword>
<evidence type="ECO:0000256" key="1">
    <source>
        <dbReference type="ARBA" id="ARBA00022491"/>
    </source>
</evidence>
<evidence type="ECO:0000256" key="4">
    <source>
        <dbReference type="SAM" id="MobiDB-lite"/>
    </source>
</evidence>
<accession>A0A2U1PU60</accession>
<feature type="region of interest" description="Disordered" evidence="4">
    <location>
        <begin position="1"/>
        <end position="48"/>
    </location>
</feature>
<dbReference type="PANTHER" id="PTHR33388:SF2">
    <property type="entry name" value="PROTEIN SPOROCYTELESS"/>
    <property type="match status" value="1"/>
</dbReference>
<reference evidence="5 6" key="1">
    <citation type="journal article" date="2018" name="Mol. Plant">
        <title>The genome of Artemisia annua provides insight into the evolution of Asteraceae family and artemisinin biosynthesis.</title>
        <authorList>
            <person name="Shen Q."/>
            <person name="Zhang L."/>
            <person name="Liao Z."/>
            <person name="Wang S."/>
            <person name="Yan T."/>
            <person name="Shi P."/>
            <person name="Liu M."/>
            <person name="Fu X."/>
            <person name="Pan Q."/>
            <person name="Wang Y."/>
            <person name="Lv Z."/>
            <person name="Lu X."/>
            <person name="Zhang F."/>
            <person name="Jiang W."/>
            <person name="Ma Y."/>
            <person name="Chen M."/>
            <person name="Hao X."/>
            <person name="Li L."/>
            <person name="Tang Y."/>
            <person name="Lv G."/>
            <person name="Zhou Y."/>
            <person name="Sun X."/>
            <person name="Brodelius P.E."/>
            <person name="Rose J.K.C."/>
            <person name="Tang K."/>
        </authorList>
    </citation>
    <scope>NUCLEOTIDE SEQUENCE [LARGE SCALE GENOMIC DNA]</scope>
    <source>
        <strain evidence="6">cv. Huhao1</strain>
        <tissue evidence="5">Leaf</tissue>
    </source>
</reference>
<sequence>MTTSSMTIDTSSGPKHVSASGGPGRRKTKSDSSSQKKNKQPQRGLGVEKLEHLRLQTERGQNMTFRQPSVNYFNGVADHPPQHQRVYQNMRTNELSSIQNNLYFNCVSDSCGACHKKKRISGGGSSTWSVNQFRNYAHSAHSSSNNAFGEGRPRRVQVREVKEVMPVQRNGMNLMTEYQLFPGENIVGNAGEMMRTGSFTWCGSGLGVGVSGGGTSVDGSMLGLRTGDGSCVTGVTGNEEGCVSSVDLTLKLSYN</sequence>
<dbReference type="InterPro" id="IPR040356">
    <property type="entry name" value="SPEAR"/>
</dbReference>
<evidence type="ECO:0000256" key="2">
    <source>
        <dbReference type="ARBA" id="ARBA00023015"/>
    </source>
</evidence>
<evidence type="ECO:0000256" key="3">
    <source>
        <dbReference type="ARBA" id="ARBA00023163"/>
    </source>
</evidence>
<dbReference type="PANTHER" id="PTHR33388">
    <property type="entry name" value="OS01G0212500 PROTEIN"/>
    <property type="match status" value="1"/>
</dbReference>
<keyword evidence="2" id="KW-0805">Transcription regulation</keyword>
<comment type="caution">
    <text evidence="5">The sequence shown here is derived from an EMBL/GenBank/DDBJ whole genome shotgun (WGS) entry which is preliminary data.</text>
</comment>
<keyword evidence="6" id="KW-1185">Reference proteome</keyword>
<organism evidence="5 6">
    <name type="scientific">Artemisia annua</name>
    <name type="common">Sweet wormwood</name>
    <dbReference type="NCBI Taxonomy" id="35608"/>
    <lineage>
        <taxon>Eukaryota</taxon>
        <taxon>Viridiplantae</taxon>
        <taxon>Streptophyta</taxon>
        <taxon>Embryophyta</taxon>
        <taxon>Tracheophyta</taxon>
        <taxon>Spermatophyta</taxon>
        <taxon>Magnoliopsida</taxon>
        <taxon>eudicotyledons</taxon>
        <taxon>Gunneridae</taxon>
        <taxon>Pentapetalae</taxon>
        <taxon>asterids</taxon>
        <taxon>campanulids</taxon>
        <taxon>Asterales</taxon>
        <taxon>Asteraceae</taxon>
        <taxon>Asteroideae</taxon>
        <taxon>Anthemideae</taxon>
        <taxon>Artemisiinae</taxon>
        <taxon>Artemisia</taxon>
    </lineage>
</organism>
<dbReference type="EMBL" id="PKPP01000733">
    <property type="protein sequence ID" value="PWA89294.1"/>
    <property type="molecule type" value="Genomic_DNA"/>
</dbReference>
<dbReference type="Proteomes" id="UP000245207">
    <property type="component" value="Unassembled WGS sequence"/>
</dbReference>
<dbReference type="STRING" id="35608.A0A2U1PU60"/>
<dbReference type="AlphaFoldDB" id="A0A2U1PU60"/>